<dbReference type="Gene3D" id="2.80.10.50">
    <property type="match status" value="1"/>
</dbReference>
<dbReference type="Proteomes" id="UP000461730">
    <property type="component" value="Unassembled WGS sequence"/>
</dbReference>
<dbReference type="InterPro" id="IPR024079">
    <property type="entry name" value="MetalloPept_cat_dom_sf"/>
</dbReference>
<dbReference type="GO" id="GO:0015629">
    <property type="term" value="C:actin cytoskeleton"/>
    <property type="evidence" value="ECO:0007669"/>
    <property type="project" value="TreeGrafter"/>
</dbReference>
<organism evidence="1 2">
    <name type="scientific">Chitinophaga tropicalis</name>
    <dbReference type="NCBI Taxonomy" id="2683588"/>
    <lineage>
        <taxon>Bacteria</taxon>
        <taxon>Pseudomonadati</taxon>
        <taxon>Bacteroidota</taxon>
        <taxon>Chitinophagia</taxon>
        <taxon>Chitinophagales</taxon>
        <taxon>Chitinophagaceae</taxon>
        <taxon>Chitinophaga</taxon>
    </lineage>
</organism>
<dbReference type="PROSITE" id="PS51257">
    <property type="entry name" value="PROKAR_LIPOPROTEIN"/>
    <property type="match status" value="1"/>
</dbReference>
<dbReference type="GO" id="GO:0008237">
    <property type="term" value="F:metallopeptidase activity"/>
    <property type="evidence" value="ECO:0007669"/>
    <property type="project" value="InterPro"/>
</dbReference>
<dbReference type="GO" id="GO:0005737">
    <property type="term" value="C:cytoplasm"/>
    <property type="evidence" value="ECO:0007669"/>
    <property type="project" value="TreeGrafter"/>
</dbReference>
<dbReference type="GO" id="GO:0051017">
    <property type="term" value="P:actin filament bundle assembly"/>
    <property type="evidence" value="ECO:0007669"/>
    <property type="project" value="TreeGrafter"/>
</dbReference>
<dbReference type="SUPFAM" id="SSF50405">
    <property type="entry name" value="Actin-crosslinking proteins"/>
    <property type="match status" value="1"/>
</dbReference>
<dbReference type="RefSeq" id="WP_157306624.1">
    <property type="nucleotide sequence ID" value="NZ_WRXN01000005.1"/>
</dbReference>
<dbReference type="Gene3D" id="3.40.390.10">
    <property type="entry name" value="Collagenase (Catalytic Domain)"/>
    <property type="match status" value="1"/>
</dbReference>
<keyword evidence="2" id="KW-1185">Reference proteome</keyword>
<dbReference type="EMBL" id="WRXN01000005">
    <property type="protein sequence ID" value="MVT09195.1"/>
    <property type="molecule type" value="Genomic_DNA"/>
</dbReference>
<evidence type="ECO:0000313" key="2">
    <source>
        <dbReference type="Proteomes" id="UP000461730"/>
    </source>
</evidence>
<name>A0A7K1U5E3_9BACT</name>
<evidence type="ECO:0000313" key="1">
    <source>
        <dbReference type="EMBL" id="MVT09195.1"/>
    </source>
</evidence>
<dbReference type="Pfam" id="PF12388">
    <property type="entry name" value="Peptidase_M57"/>
    <property type="match status" value="1"/>
</dbReference>
<protein>
    <recommendedName>
        <fullName evidence="3">Dual-action HEIGH metallo-peptidase</fullName>
    </recommendedName>
</protein>
<dbReference type="InterPro" id="IPR010431">
    <property type="entry name" value="Fascin"/>
</dbReference>
<accession>A0A7K1U5E3</accession>
<dbReference type="PANTHER" id="PTHR10551">
    <property type="entry name" value="FASCIN"/>
    <property type="match status" value="1"/>
</dbReference>
<reference evidence="1 2" key="1">
    <citation type="submission" date="2019-12" db="EMBL/GenBank/DDBJ databases">
        <title>Chitinophaga sp. strain ysch24 (GDMCC 1.1355), whole genome shotgun sequence.</title>
        <authorList>
            <person name="Zhang X."/>
        </authorList>
    </citation>
    <scope>NUCLEOTIDE SEQUENCE [LARGE SCALE GENOMIC DNA]</scope>
    <source>
        <strain evidence="2">ysch24</strain>
    </source>
</reference>
<dbReference type="GO" id="GO:0007163">
    <property type="term" value="P:establishment or maintenance of cell polarity"/>
    <property type="evidence" value="ECO:0007669"/>
    <property type="project" value="TreeGrafter"/>
</dbReference>
<evidence type="ECO:0008006" key="3">
    <source>
        <dbReference type="Google" id="ProtNLM"/>
    </source>
</evidence>
<dbReference type="PANTHER" id="PTHR10551:SF9">
    <property type="entry name" value="FASCIN-2"/>
    <property type="match status" value="1"/>
</dbReference>
<sequence>MKRLLPYLALCMLSVLFSCQKEEKPKEPGTPATEMTREDVVAKLQSAGFDTSEGLMKYKDGYLVENDIYLTLEQIGKLEALKEGDKPKVEHYRTNNLVTGGPRTLNVYMDAGFGSYMQNAFDVAIARYNSQHLSLTFQRVTSSAGAHISIFSFYEVSNVLGYSAGFPSGGNPASPIYLNTYYFNNSSQRPDAATVIAHEVGHAIGFRHTDYMNRAFSCGSGGNEGDAGVGANPIPSTPTDPSADSWMLACSSNTDRPFTLYDRIALVTTYPGTYPGQTAPIGSTISLKATINNKYVCAEDAGVSPMIANRDAVGEWEQFRVLDAGNGLIALQAIVNNGYVCTEGGGTAPMIANRTAINDWEKFRWINNSDGTISLQSYISNSYVCAENAGADKLIANRVEIGAWETFTYQIH</sequence>
<dbReference type="InterPro" id="IPR008999">
    <property type="entry name" value="Actin-crosslinking"/>
</dbReference>
<dbReference type="GO" id="GO:0016477">
    <property type="term" value="P:cell migration"/>
    <property type="evidence" value="ECO:0007669"/>
    <property type="project" value="TreeGrafter"/>
</dbReference>
<gene>
    <name evidence="1" type="ORF">GO493_13055</name>
</gene>
<comment type="caution">
    <text evidence="1">The sequence shown here is derived from an EMBL/GenBank/DDBJ whole genome shotgun (WGS) entry which is preliminary data.</text>
</comment>
<proteinExistence type="predicted"/>
<dbReference type="SUPFAM" id="SSF55486">
    <property type="entry name" value="Metalloproteases ('zincins'), catalytic domain"/>
    <property type="match status" value="1"/>
</dbReference>
<dbReference type="CDD" id="cd00257">
    <property type="entry name" value="beta-trefoil_FSCN-like"/>
    <property type="match status" value="1"/>
</dbReference>
<dbReference type="GO" id="GO:0051015">
    <property type="term" value="F:actin filament binding"/>
    <property type="evidence" value="ECO:0007669"/>
    <property type="project" value="InterPro"/>
</dbReference>
<dbReference type="AlphaFoldDB" id="A0A7K1U5E3"/>
<dbReference type="InterPro" id="IPR024653">
    <property type="entry name" value="Peptidase_M10/M27/M57"/>
</dbReference>